<dbReference type="InterPro" id="IPR036028">
    <property type="entry name" value="SH3-like_dom_sf"/>
</dbReference>
<dbReference type="InterPro" id="IPR011990">
    <property type="entry name" value="TPR-like_helical_dom_sf"/>
</dbReference>
<dbReference type="Gene3D" id="1.25.40.10">
    <property type="entry name" value="Tetratricopeptide repeat domain"/>
    <property type="match status" value="3"/>
</dbReference>
<reference evidence="13 14" key="1">
    <citation type="submission" date="2024-04" db="EMBL/GenBank/DDBJ databases">
        <title>Tritrichomonas musculus Genome.</title>
        <authorList>
            <person name="Alves-Ferreira E."/>
            <person name="Grigg M."/>
            <person name="Lorenzi H."/>
            <person name="Galac M."/>
        </authorList>
    </citation>
    <scope>NUCLEOTIDE SEQUENCE [LARGE SCALE GENOMIC DNA]</scope>
    <source>
        <strain evidence="13 14">EAF2021</strain>
    </source>
</reference>
<dbReference type="Proteomes" id="UP001470230">
    <property type="component" value="Unassembled WGS sequence"/>
</dbReference>
<feature type="binding site" evidence="10">
    <location>
        <position position="484"/>
    </location>
    <ligand>
        <name>ATP</name>
        <dbReference type="ChEBI" id="CHEBI:30616"/>
    </ligand>
</feature>
<evidence type="ECO:0000256" key="9">
    <source>
        <dbReference type="PROSITE-ProRule" id="PRU00192"/>
    </source>
</evidence>
<evidence type="ECO:0000259" key="12">
    <source>
        <dbReference type="PROSITE" id="PS50011"/>
    </source>
</evidence>
<dbReference type="SUPFAM" id="SSF56112">
    <property type="entry name" value="Protein kinase-like (PK-like)"/>
    <property type="match status" value="2"/>
</dbReference>
<dbReference type="PANTHER" id="PTHR44329">
    <property type="entry name" value="SERINE/THREONINE-PROTEIN KINASE TNNI3K-RELATED"/>
    <property type="match status" value="1"/>
</dbReference>
<comment type="cofactor">
    <cofactor evidence="1">
        <name>Mg(2+)</name>
        <dbReference type="ChEBI" id="CHEBI:18420"/>
    </cofactor>
</comment>
<dbReference type="EC" id="2.7.11.25" evidence="3"/>
<evidence type="ECO:0000256" key="7">
    <source>
        <dbReference type="ARBA" id="ARBA00047559"/>
    </source>
</evidence>
<evidence type="ECO:0000256" key="6">
    <source>
        <dbReference type="ARBA" id="ARBA00022840"/>
    </source>
</evidence>
<sequence length="1603" mass="183347">MFPPMKIIDRIDPIVKARQNYDIITKECQVFLQTLQNFQITLSELLDLPLPKVKTVKGTSLDLMVKEHINALLQISIAFRNFSVSLQDDSKKFQINFELRQNHRDVIDNEIKVLNDDILNLLDKKSEGNIIKLRDQLKKKASDLKAMANNRNREEATENLKKAYPIYMEDLNFYKSRLAKLNSMITKLQSLIKDYFILLTTTDMSYRTQLVSDGLRSIAIHLNGFGENLEKSVSGLQKRQLEFDRDFTLYAEKLRIEFTDVDYNQFIQCPTVKKPGAKLPLSGDVTTFPYNIRRLPEYIARLKANFEGKNSNELTARKGQKVGILIEKDVFKGWTMCMNLCYINQKGYIPTEYLEKVGKGMCVLKTDLNVNGFYGFKGSLLSYIEKEGDDKLICEDYAGNQTAIPIENLIVFPTNSKSDSILGNSLAHDDQEEKNLPLRGYLTFDSSLYKDINDFEEEGKIGSGNYSEVKLYKHKKTGELLAFKIIEVFVKSDSAEAQRSYLELRREIVIASLFHVPTLHTLYGIIDDKENSRFIIITPYYKEGDLASMIKKENDRLSPQQWDFTQKYIVMYGIASGMYILHHENLIHRDLKPGNILLNDELEPMITDFGLSKLVDQNNSMHQTQAAGTPAFVSPEIFEFLRNEDEIVYDGKMADVYAFAVLCYQLFTLHTPFEDIKSQYELVTFVIGGGRPKFPDNFNKQLKNFIEKCWHKEPQERPSFEAILETIGSKEFISNVGGIDIKRLHEYQDKAAPDLKFNYFTNIENEEEELNDDSIKEMPNPFQVESSLIKEVSDYRKVEPIGKGRFGLVFKCQDIETDEFVAIKRIGSRFDEKQLQREIWILSTFHHPTLLSLRGVIQDEYNDSFNIVTPFYSKGDLLSMIKSENEHHSPIEWNHTKKFIVLYGIAAGMYFLHKYNIIHRDLKPNNILLNDDLEPIITDFGLSKVIDQNNTLFQTSAFGTPVFMAPEIITSKTENGGIYYDGKKADVYAFALICYQLYSGISPFKSANNQFQLARILAKGERPSIPDGFNESIRSLIECCWSQNPVDRPPFETIIEQLGSREFIEGVGSIDIDCFIEYQKKVVPKKFRLVQPQKKEEEEVKKKLVRRDTWRRPVAAIVKEMADAGDKESMYNYACLLRDGKDVQKNEQEAVFYFKKSASLGYIHSAISYAMMLKEGIGCQKDEKEAFKVMESAANMDDSEAQYKLGLWYANSVPPQFATASVWLKKAADNDRPDPEAPATYASLLERGKLGFIPPMEEIMKYYKKSSDLGSPKGMYHMALLYHSGEYIGLEKDVKEAIRLYEIASSQGSLDASLSLSYAYEEVGMLDEAFNNATFYADKDYFIGFLRLFELYQKGVGVSKDSQRSNEYLVIASDKRFAKAQSHVSSLFSKGKGVPFDPQKAFFWAEKAALNGSPEGATSLADYFFDGFGCPEKDINKALEWAKKGADGGDVSALRLLAKIYANLKDDQNEFKYLKLAAESGNEKAMLKIADYYMKNSNYDESMHWFKILADNMNPVGCFSYGDELFNGEHVTKDVKKGLEYLKLAADLNNIKAIEKLAIIYNDGTPDVPKDEEKSLQYSQKLKYLETLNAEKRKSKKKTKSTK</sequence>
<dbReference type="EMBL" id="JAPFFF010000013">
    <property type="protein sequence ID" value="KAK8871661.1"/>
    <property type="molecule type" value="Genomic_DNA"/>
</dbReference>
<dbReference type="InterPro" id="IPR000719">
    <property type="entry name" value="Prot_kinase_dom"/>
</dbReference>
<dbReference type="Pfam" id="PF00069">
    <property type="entry name" value="Pkinase"/>
    <property type="match status" value="2"/>
</dbReference>
<dbReference type="PROSITE" id="PS50002">
    <property type="entry name" value="SH3"/>
    <property type="match status" value="1"/>
</dbReference>
<dbReference type="PROSITE" id="PS00108">
    <property type="entry name" value="PROTEIN_KINASE_ST"/>
    <property type="match status" value="2"/>
</dbReference>
<dbReference type="Gene3D" id="2.30.30.40">
    <property type="entry name" value="SH3 Domains"/>
    <property type="match status" value="1"/>
</dbReference>
<dbReference type="PANTHER" id="PTHR44329:SF214">
    <property type="entry name" value="PROTEIN KINASE DOMAIN-CONTAINING PROTEIN"/>
    <property type="match status" value="1"/>
</dbReference>
<dbReference type="SMART" id="SM00671">
    <property type="entry name" value="SEL1"/>
    <property type="match status" value="12"/>
</dbReference>
<feature type="domain" description="SH3" evidence="11">
    <location>
        <begin position="295"/>
        <end position="359"/>
    </location>
</feature>
<dbReference type="SUPFAM" id="SSF81901">
    <property type="entry name" value="HCP-like"/>
    <property type="match status" value="3"/>
</dbReference>
<dbReference type="Pfam" id="PF08238">
    <property type="entry name" value="Sel1"/>
    <property type="match status" value="9"/>
</dbReference>
<evidence type="ECO:0000313" key="14">
    <source>
        <dbReference type="Proteomes" id="UP001470230"/>
    </source>
</evidence>
<evidence type="ECO:0000313" key="13">
    <source>
        <dbReference type="EMBL" id="KAK8871661.1"/>
    </source>
</evidence>
<accession>A0ABR2J281</accession>
<dbReference type="InterPro" id="IPR008271">
    <property type="entry name" value="Ser/Thr_kinase_AS"/>
</dbReference>
<gene>
    <name evidence="13" type="ORF">M9Y10_007399</name>
</gene>
<dbReference type="Gene3D" id="1.10.510.10">
    <property type="entry name" value="Transferase(Phosphotransferase) domain 1"/>
    <property type="match status" value="2"/>
</dbReference>
<dbReference type="PROSITE" id="PS50011">
    <property type="entry name" value="PROTEIN_KINASE_DOM"/>
    <property type="match status" value="2"/>
</dbReference>
<dbReference type="InterPro" id="IPR006597">
    <property type="entry name" value="Sel1-like"/>
</dbReference>
<evidence type="ECO:0000259" key="11">
    <source>
        <dbReference type="PROSITE" id="PS50002"/>
    </source>
</evidence>
<name>A0ABR2J281_9EUKA</name>
<evidence type="ECO:0000256" key="8">
    <source>
        <dbReference type="ARBA" id="ARBA00048329"/>
    </source>
</evidence>
<evidence type="ECO:0000256" key="4">
    <source>
        <dbReference type="ARBA" id="ARBA00022443"/>
    </source>
</evidence>
<proteinExistence type="inferred from homology"/>
<feature type="domain" description="Protein kinase" evidence="12">
    <location>
        <begin position="455"/>
        <end position="733"/>
    </location>
</feature>
<keyword evidence="4 9" id="KW-0728">SH3 domain</keyword>
<feature type="domain" description="Protein kinase" evidence="12">
    <location>
        <begin position="795"/>
        <end position="1064"/>
    </location>
</feature>
<protein>
    <recommendedName>
        <fullName evidence="3">mitogen-activated protein kinase kinase kinase</fullName>
        <ecNumber evidence="3">2.7.11.25</ecNumber>
    </recommendedName>
</protein>
<evidence type="ECO:0000256" key="3">
    <source>
        <dbReference type="ARBA" id="ARBA00012406"/>
    </source>
</evidence>
<dbReference type="InterPro" id="IPR011009">
    <property type="entry name" value="Kinase-like_dom_sf"/>
</dbReference>
<organism evidence="13 14">
    <name type="scientific">Tritrichomonas musculus</name>
    <dbReference type="NCBI Taxonomy" id="1915356"/>
    <lineage>
        <taxon>Eukaryota</taxon>
        <taxon>Metamonada</taxon>
        <taxon>Parabasalia</taxon>
        <taxon>Tritrichomonadida</taxon>
        <taxon>Tritrichomonadidae</taxon>
        <taxon>Tritrichomonas</taxon>
    </lineage>
</organism>
<evidence type="ECO:0000256" key="1">
    <source>
        <dbReference type="ARBA" id="ARBA00001946"/>
    </source>
</evidence>
<dbReference type="SUPFAM" id="SSF50044">
    <property type="entry name" value="SH3-domain"/>
    <property type="match status" value="1"/>
</dbReference>
<keyword evidence="6 10" id="KW-0067">ATP-binding</keyword>
<dbReference type="InterPro" id="IPR017441">
    <property type="entry name" value="Protein_kinase_ATP_BS"/>
</dbReference>
<comment type="catalytic activity">
    <reaction evidence="7">
        <text>L-threonyl-[protein] + ATP = O-phospho-L-threonyl-[protein] + ADP + H(+)</text>
        <dbReference type="Rhea" id="RHEA:46608"/>
        <dbReference type="Rhea" id="RHEA-COMP:11060"/>
        <dbReference type="Rhea" id="RHEA-COMP:11605"/>
        <dbReference type="ChEBI" id="CHEBI:15378"/>
        <dbReference type="ChEBI" id="CHEBI:30013"/>
        <dbReference type="ChEBI" id="CHEBI:30616"/>
        <dbReference type="ChEBI" id="CHEBI:61977"/>
        <dbReference type="ChEBI" id="CHEBI:456216"/>
        <dbReference type="EC" id="2.7.11.25"/>
    </reaction>
</comment>
<dbReference type="SMART" id="SM00220">
    <property type="entry name" value="S_TKc"/>
    <property type="match status" value="2"/>
</dbReference>
<feature type="binding site" evidence="10">
    <location>
        <position position="824"/>
    </location>
    <ligand>
        <name>ATP</name>
        <dbReference type="ChEBI" id="CHEBI:30616"/>
    </ligand>
</feature>
<evidence type="ECO:0000256" key="10">
    <source>
        <dbReference type="PROSITE-ProRule" id="PRU10141"/>
    </source>
</evidence>
<dbReference type="PROSITE" id="PS00107">
    <property type="entry name" value="PROTEIN_KINASE_ATP"/>
    <property type="match status" value="2"/>
</dbReference>
<dbReference type="InterPro" id="IPR001452">
    <property type="entry name" value="SH3_domain"/>
</dbReference>
<dbReference type="InterPro" id="IPR051681">
    <property type="entry name" value="Ser/Thr_Kinases-Pseudokinases"/>
</dbReference>
<evidence type="ECO:0000256" key="2">
    <source>
        <dbReference type="ARBA" id="ARBA00006529"/>
    </source>
</evidence>
<comment type="catalytic activity">
    <reaction evidence="8">
        <text>L-seryl-[protein] + ATP = O-phospho-L-seryl-[protein] + ADP + H(+)</text>
        <dbReference type="Rhea" id="RHEA:17989"/>
        <dbReference type="Rhea" id="RHEA-COMP:9863"/>
        <dbReference type="Rhea" id="RHEA-COMP:11604"/>
        <dbReference type="ChEBI" id="CHEBI:15378"/>
        <dbReference type="ChEBI" id="CHEBI:29999"/>
        <dbReference type="ChEBI" id="CHEBI:30616"/>
        <dbReference type="ChEBI" id="CHEBI:83421"/>
        <dbReference type="ChEBI" id="CHEBI:456216"/>
        <dbReference type="EC" id="2.7.11.25"/>
    </reaction>
</comment>
<evidence type="ECO:0000256" key="5">
    <source>
        <dbReference type="ARBA" id="ARBA00022741"/>
    </source>
</evidence>
<comment type="similarity">
    <text evidence="2">Belongs to the protein kinase superfamily. STE Ser/Thr protein kinase family. MAP kinase kinase kinase subfamily.</text>
</comment>
<keyword evidence="5 10" id="KW-0547">Nucleotide-binding</keyword>
<comment type="caution">
    <text evidence="13">The sequence shown here is derived from an EMBL/GenBank/DDBJ whole genome shotgun (WGS) entry which is preliminary data.</text>
</comment>
<keyword evidence="14" id="KW-1185">Reference proteome</keyword>